<accession>A0A8G2BVE1</accession>
<feature type="domain" description="Outer membrane protein beta-barrel" evidence="1">
    <location>
        <begin position="24"/>
        <end position="183"/>
    </location>
</feature>
<evidence type="ECO:0000313" key="3">
    <source>
        <dbReference type="Proteomes" id="UP000236725"/>
    </source>
</evidence>
<dbReference type="InterPro" id="IPR025665">
    <property type="entry name" value="Beta-barrel_OMP_2"/>
</dbReference>
<dbReference type="RefSeq" id="WP_103982868.1">
    <property type="nucleotide sequence ID" value="NZ_FNVS01000005.1"/>
</dbReference>
<sequence length="207" mass="22482">MRQKLFVGLIICLFCSQLIKAQGIDVRAGLNLSTYLNAEGSRIRPGANLGVLGDIKLSRYFHLQPGLLLNGRGANTKVYSGIKGSVTGYWLDIPLYASFRIPCATNTVLKINAGPYYGVGLFGKTTVKMDGISVSVNTFGKPDNDYIRGEVATRQDLGVALELGVEYGQYLASLGYMQGCTDNLNAEGTKNFLLSLSVGYKFRFGKK</sequence>
<proteinExistence type="predicted"/>
<comment type="caution">
    <text evidence="2">The sequence shown here is derived from an EMBL/GenBank/DDBJ whole genome shotgun (WGS) entry which is preliminary data.</text>
</comment>
<organism evidence="2 3">
    <name type="scientific">Parabacteroides chinchillae</name>
    <dbReference type="NCBI Taxonomy" id="871327"/>
    <lineage>
        <taxon>Bacteria</taxon>
        <taxon>Pseudomonadati</taxon>
        <taxon>Bacteroidota</taxon>
        <taxon>Bacteroidia</taxon>
        <taxon>Bacteroidales</taxon>
        <taxon>Tannerellaceae</taxon>
        <taxon>Parabacteroides</taxon>
    </lineage>
</organism>
<reference evidence="2 3" key="1">
    <citation type="submission" date="2016-10" db="EMBL/GenBank/DDBJ databases">
        <authorList>
            <person name="Varghese N."/>
            <person name="Submissions S."/>
        </authorList>
    </citation>
    <scope>NUCLEOTIDE SEQUENCE [LARGE SCALE GENOMIC DNA]</scope>
    <source>
        <strain evidence="2 3">DSM 29073</strain>
    </source>
</reference>
<name>A0A8G2BVE1_9BACT</name>
<dbReference type="EMBL" id="FNVS01000005">
    <property type="protein sequence ID" value="SEF71723.1"/>
    <property type="molecule type" value="Genomic_DNA"/>
</dbReference>
<dbReference type="Proteomes" id="UP000236725">
    <property type="component" value="Unassembled WGS sequence"/>
</dbReference>
<keyword evidence="3" id="KW-1185">Reference proteome</keyword>
<protein>
    <submittedName>
        <fullName evidence="2">Outer membrane protein beta-barrel domain-containing protein</fullName>
    </submittedName>
</protein>
<evidence type="ECO:0000313" key="2">
    <source>
        <dbReference type="EMBL" id="SEF71723.1"/>
    </source>
</evidence>
<evidence type="ECO:0000259" key="1">
    <source>
        <dbReference type="Pfam" id="PF13568"/>
    </source>
</evidence>
<gene>
    <name evidence="2" type="ORF">SAMN05444001_105108</name>
</gene>
<dbReference type="Pfam" id="PF13568">
    <property type="entry name" value="OMP_b-brl_2"/>
    <property type="match status" value="1"/>
</dbReference>
<dbReference type="AlphaFoldDB" id="A0A8G2BVE1"/>